<protein>
    <submittedName>
        <fullName evidence="1">Uncharacterized protein</fullName>
    </submittedName>
</protein>
<sequence>MEKAMAKVGSLWISRKAKQEITSITASFSNTIEDRAKRVLQKIKEPLIKWKNTLPFCFQWRYRREGKPQKSLPELLQEHSLPAGLFPKNIICYELEESKAKLVVHLASACEVSFKDSSVVRYATRVKATLSKGKLSSIEGMKTKIVVWTKVTAVSVESYKSEKVWFVAGIKKSRHRDAYEMPRQAVRVDDF</sequence>
<dbReference type="SUPFAM" id="SSF141562">
    <property type="entry name" value="At5g01610-like"/>
    <property type="match status" value="1"/>
</dbReference>
<evidence type="ECO:0000313" key="2">
    <source>
        <dbReference type="Proteomes" id="UP001642487"/>
    </source>
</evidence>
<proteinExistence type="predicted"/>
<dbReference type="PANTHER" id="PTHR31676:SF74">
    <property type="entry name" value="DUF538 FAMILY PROTEIN"/>
    <property type="match status" value="1"/>
</dbReference>
<organism evidence="1 2">
    <name type="scientific">Citrullus colocynthis</name>
    <name type="common">colocynth</name>
    <dbReference type="NCBI Taxonomy" id="252529"/>
    <lineage>
        <taxon>Eukaryota</taxon>
        <taxon>Viridiplantae</taxon>
        <taxon>Streptophyta</taxon>
        <taxon>Embryophyta</taxon>
        <taxon>Tracheophyta</taxon>
        <taxon>Spermatophyta</taxon>
        <taxon>Magnoliopsida</taxon>
        <taxon>eudicotyledons</taxon>
        <taxon>Gunneridae</taxon>
        <taxon>Pentapetalae</taxon>
        <taxon>rosids</taxon>
        <taxon>fabids</taxon>
        <taxon>Cucurbitales</taxon>
        <taxon>Cucurbitaceae</taxon>
        <taxon>Benincaseae</taxon>
        <taxon>Citrullus</taxon>
    </lineage>
</organism>
<dbReference type="Gene3D" id="2.30.240.10">
    <property type="entry name" value="At5g01610-like"/>
    <property type="match status" value="1"/>
</dbReference>
<keyword evidence="2" id="KW-1185">Reference proteome</keyword>
<evidence type="ECO:0000313" key="1">
    <source>
        <dbReference type="EMBL" id="CAK9312254.1"/>
    </source>
</evidence>
<gene>
    <name evidence="1" type="ORF">CITCOLO1_LOCUS3938</name>
</gene>
<dbReference type="InterPro" id="IPR036758">
    <property type="entry name" value="At5g01610-like"/>
</dbReference>
<dbReference type="PANTHER" id="PTHR31676">
    <property type="entry name" value="T31J12.3 PROTEIN-RELATED"/>
    <property type="match status" value="1"/>
</dbReference>
<accession>A0ABP0XVR2</accession>
<dbReference type="InterPro" id="IPR007493">
    <property type="entry name" value="DUF538"/>
</dbReference>
<reference evidence="1 2" key="1">
    <citation type="submission" date="2024-03" db="EMBL/GenBank/DDBJ databases">
        <authorList>
            <person name="Gkanogiannis A."/>
            <person name="Becerra Lopez-Lavalle L."/>
        </authorList>
    </citation>
    <scope>NUCLEOTIDE SEQUENCE [LARGE SCALE GENOMIC DNA]</scope>
</reference>
<dbReference type="EMBL" id="OZ021744">
    <property type="protein sequence ID" value="CAK9312254.1"/>
    <property type="molecule type" value="Genomic_DNA"/>
</dbReference>
<name>A0ABP0XVR2_9ROSI</name>
<dbReference type="Proteomes" id="UP001642487">
    <property type="component" value="Chromosome 10"/>
</dbReference>
<dbReference type="Pfam" id="PF04398">
    <property type="entry name" value="DUF538"/>
    <property type="match status" value="1"/>
</dbReference>